<reference evidence="3" key="1">
    <citation type="submission" date="2023-07" db="EMBL/GenBank/DDBJ databases">
        <authorList>
            <person name="Luz R."/>
            <person name="Cordeiro R."/>
            <person name="Fonseca A."/>
            <person name="Goncalves V."/>
        </authorList>
    </citation>
    <scope>NUCLEOTIDE SEQUENCE [LARGE SCALE GENOMIC DNA]</scope>
    <source>
        <strain evidence="3">BACA0444</strain>
    </source>
</reference>
<dbReference type="InterPro" id="IPR025587">
    <property type="entry name" value="DUF4351"/>
</dbReference>
<dbReference type="AlphaFoldDB" id="A0AAE4JUE9"/>
<evidence type="ECO:0000313" key="2">
    <source>
        <dbReference type="EMBL" id="MDS3859290.1"/>
    </source>
</evidence>
<dbReference type="PANTHER" id="PTHR35586:SF2">
    <property type="entry name" value="SLL1542 PROTEIN"/>
    <property type="match status" value="1"/>
</dbReference>
<proteinExistence type="predicted"/>
<organism evidence="2 3">
    <name type="scientific">Pseudocalidococcus azoricus BACA0444</name>
    <dbReference type="NCBI Taxonomy" id="2918990"/>
    <lineage>
        <taxon>Bacteria</taxon>
        <taxon>Bacillati</taxon>
        <taxon>Cyanobacteriota</taxon>
        <taxon>Cyanophyceae</taxon>
        <taxon>Acaryochloridales</taxon>
        <taxon>Thermosynechococcaceae</taxon>
        <taxon>Pseudocalidococcus</taxon>
        <taxon>Pseudocalidococcus azoricus</taxon>
    </lineage>
</organism>
<dbReference type="Pfam" id="PF14261">
    <property type="entry name" value="DUF4351"/>
    <property type="match status" value="1"/>
</dbReference>
<keyword evidence="3" id="KW-1185">Reference proteome</keyword>
<dbReference type="Proteomes" id="UP001268256">
    <property type="component" value="Unassembled WGS sequence"/>
</dbReference>
<dbReference type="Pfam" id="PF11103">
    <property type="entry name" value="DUF2887"/>
    <property type="match status" value="1"/>
</dbReference>
<name>A0AAE4JUE9_9CYAN</name>
<dbReference type="InterPro" id="IPR022573">
    <property type="entry name" value="DUF2887"/>
</dbReference>
<accession>A0AAE4JUE9</accession>
<dbReference type="PANTHER" id="PTHR35586">
    <property type="entry name" value="SLL1691 PROTEIN"/>
    <property type="match status" value="1"/>
</dbReference>
<dbReference type="RefSeq" id="WP_322876625.1">
    <property type="nucleotide sequence ID" value="NZ_JAVMIP010000001.1"/>
</dbReference>
<evidence type="ECO:0000313" key="3">
    <source>
        <dbReference type="Proteomes" id="UP001268256"/>
    </source>
</evidence>
<protein>
    <submittedName>
        <fullName evidence="2">DUF2887 domain-containing protein</fullName>
    </submittedName>
</protein>
<comment type="caution">
    <text evidence="2">The sequence shown here is derived from an EMBL/GenBank/DDBJ whole genome shotgun (WGS) entry which is preliminary data.</text>
</comment>
<sequence length="290" mass="33154">MKTDKLFYAIFLFRTRLLSELIPGLDPACEYDYAAPVVKETEYRIDGVFTPLEPTLEQPVVFVEAQMQPDSEFYGRFFAEVYVYLHQYQVERPWRGLLILASRSQRLGNERPYFEPLQGQVQRFYLEDLLEAENLSPTLSLMQLLVLNATTTGPAAQKLLASVAHEADYPKWLDVVEAILVSKFPEAGLEGVRKMLGIQTENLSHTQFYQDVLKIGEELGEQRGTQLGKQQGEAEIILRLLNYRFGQIDLPLETQVRALTTEKLEALSLALLEFQNISELQAWLGFNNSL</sequence>
<evidence type="ECO:0000259" key="1">
    <source>
        <dbReference type="Pfam" id="PF14261"/>
    </source>
</evidence>
<gene>
    <name evidence="2" type="ORF">RIF25_00575</name>
</gene>
<feature type="domain" description="DUF4351" evidence="1">
    <location>
        <begin position="227"/>
        <end position="284"/>
    </location>
</feature>
<dbReference type="EMBL" id="JAVMIP010000001">
    <property type="protein sequence ID" value="MDS3859290.1"/>
    <property type="molecule type" value="Genomic_DNA"/>
</dbReference>